<protein>
    <recommendedName>
        <fullName evidence="1">Protein kinase domain-containing protein</fullName>
    </recommendedName>
</protein>
<evidence type="ECO:0000313" key="2">
    <source>
        <dbReference type="EMBL" id="CDO69429.1"/>
    </source>
</evidence>
<dbReference type="PANTHER" id="PTHR44167">
    <property type="entry name" value="OVARIAN-SPECIFIC SERINE/THREONINE-PROTEIN KINASE LOK-RELATED"/>
    <property type="match status" value="1"/>
</dbReference>
<accession>A0A060SAX2</accession>
<dbReference type="InterPro" id="IPR011009">
    <property type="entry name" value="Kinase-like_dom_sf"/>
</dbReference>
<organism evidence="2 3">
    <name type="scientific">Pycnoporus cinnabarinus</name>
    <name type="common">Cinnabar-red polypore</name>
    <name type="synonym">Trametes cinnabarina</name>
    <dbReference type="NCBI Taxonomy" id="5643"/>
    <lineage>
        <taxon>Eukaryota</taxon>
        <taxon>Fungi</taxon>
        <taxon>Dikarya</taxon>
        <taxon>Basidiomycota</taxon>
        <taxon>Agaricomycotina</taxon>
        <taxon>Agaricomycetes</taxon>
        <taxon>Polyporales</taxon>
        <taxon>Polyporaceae</taxon>
        <taxon>Trametes</taxon>
    </lineage>
</organism>
<keyword evidence="3" id="KW-1185">Reference proteome</keyword>
<dbReference type="OMA" id="LYRWRLG"/>
<comment type="caution">
    <text evidence="2">The sequence shown here is derived from an EMBL/GenBank/DDBJ whole genome shotgun (WGS) entry which is preliminary data.</text>
</comment>
<dbReference type="GO" id="GO:0005524">
    <property type="term" value="F:ATP binding"/>
    <property type="evidence" value="ECO:0007669"/>
    <property type="project" value="InterPro"/>
</dbReference>
<gene>
    <name evidence="2" type="ORF">BN946_scf184791.g24</name>
</gene>
<name>A0A060SAX2_PYCCI</name>
<evidence type="ECO:0000259" key="1">
    <source>
        <dbReference type="PROSITE" id="PS50011"/>
    </source>
</evidence>
<reference evidence="2" key="1">
    <citation type="submission" date="2014-01" db="EMBL/GenBank/DDBJ databases">
        <title>The genome of the white-rot fungus Pycnoporus cinnabarinus: a basidiomycete model with a versatile arsenal for lignocellulosic biomass breakdown.</title>
        <authorList>
            <person name="Levasseur A."/>
            <person name="Lomascolo A."/>
            <person name="Ruiz-Duenas F.J."/>
            <person name="Uzan E."/>
            <person name="Piumi F."/>
            <person name="Kues U."/>
            <person name="Ram A.F.J."/>
            <person name="Murat C."/>
            <person name="Haon M."/>
            <person name="Benoit I."/>
            <person name="Arfi Y."/>
            <person name="Chevret D."/>
            <person name="Drula E."/>
            <person name="Kwon M.J."/>
            <person name="Gouret P."/>
            <person name="Lesage-Meessen L."/>
            <person name="Lombard V."/>
            <person name="Mariette J."/>
            <person name="Noirot C."/>
            <person name="Park J."/>
            <person name="Patyshakuliyeva A."/>
            <person name="Wieneger R.A.B."/>
            <person name="Wosten H.A.B."/>
            <person name="Martin F."/>
            <person name="Coutinho P.M."/>
            <person name="de Vries R."/>
            <person name="Martinez A.T."/>
            <person name="Klopp C."/>
            <person name="Pontarotti P."/>
            <person name="Henrissat B."/>
            <person name="Record E."/>
        </authorList>
    </citation>
    <scope>NUCLEOTIDE SEQUENCE [LARGE SCALE GENOMIC DNA]</scope>
    <source>
        <strain evidence="2">BRFM137</strain>
    </source>
</reference>
<proteinExistence type="predicted"/>
<dbReference type="Gene3D" id="1.10.510.10">
    <property type="entry name" value="Transferase(Phosphotransferase) domain 1"/>
    <property type="match status" value="1"/>
</dbReference>
<dbReference type="InterPro" id="IPR000719">
    <property type="entry name" value="Prot_kinase_dom"/>
</dbReference>
<dbReference type="GO" id="GO:0044773">
    <property type="term" value="P:mitotic DNA damage checkpoint signaling"/>
    <property type="evidence" value="ECO:0007669"/>
    <property type="project" value="TreeGrafter"/>
</dbReference>
<dbReference type="Pfam" id="PF00069">
    <property type="entry name" value="Pkinase"/>
    <property type="match status" value="1"/>
</dbReference>
<feature type="domain" description="Protein kinase" evidence="1">
    <location>
        <begin position="1"/>
        <end position="373"/>
    </location>
</feature>
<dbReference type="PANTHER" id="PTHR44167:SF30">
    <property type="entry name" value="PHOSPHORYLASE KINASE"/>
    <property type="match status" value="1"/>
</dbReference>
<dbReference type="Proteomes" id="UP000029665">
    <property type="component" value="Unassembled WGS sequence"/>
</dbReference>
<evidence type="ECO:0000313" key="3">
    <source>
        <dbReference type="Proteomes" id="UP000029665"/>
    </source>
</evidence>
<dbReference type="SMART" id="SM00220">
    <property type="entry name" value="S_TKc"/>
    <property type="match status" value="1"/>
</dbReference>
<dbReference type="HOGENOM" id="CLU_044121_2_1_1"/>
<dbReference type="SUPFAM" id="SSF56112">
    <property type="entry name" value="Protein kinase-like (PK-like)"/>
    <property type="match status" value="1"/>
</dbReference>
<dbReference type="PROSITE" id="PS50011">
    <property type="entry name" value="PROTEIN_KINASE_DOM"/>
    <property type="match status" value="1"/>
</dbReference>
<dbReference type="EMBL" id="CCBP010000043">
    <property type="protein sequence ID" value="CDO69429.1"/>
    <property type="molecule type" value="Genomic_DNA"/>
</dbReference>
<dbReference type="GO" id="GO:0005634">
    <property type="term" value="C:nucleus"/>
    <property type="evidence" value="ECO:0007669"/>
    <property type="project" value="TreeGrafter"/>
</dbReference>
<sequence>MSVSGKQRRLPNYAVLDEETARGYAELTSIGVYDLLPSERFWRERQPYLRQHGYELRPRYSPDWEPSWKGTLLDPTFCEDSIMLINFHVIDAKRVADNKLVAIKKFRNDSHESRIALYLSSLTDNQNHCVRIEEILPDPLDPRLSLMVMPYLRPCNDPDFSTVGDVIDFASQTLEGLVFMHRHRVAHRDIAMMNIMMDASSLYPDGHHPVRTGYTADARYPATALPRGSRSVTYVYIDFGLSSQFPEGVSTYVVGCVGRDKEAPELSSTVPYDPFKVDIFALGNLYFNEFQQKYINTDFLAPIVEKMRQQVPEDRPSAADLLHEWEGLRADIKESLYRWRLGPKSEPPLERVLNDTVAVAWEGIYHLKKFVRN</sequence>
<dbReference type="OrthoDB" id="5987198at2759"/>
<dbReference type="CDD" id="cd00180">
    <property type="entry name" value="PKc"/>
    <property type="match status" value="1"/>
</dbReference>
<dbReference type="AlphaFoldDB" id="A0A060SAX2"/>
<dbReference type="GO" id="GO:0004674">
    <property type="term" value="F:protein serine/threonine kinase activity"/>
    <property type="evidence" value="ECO:0007669"/>
    <property type="project" value="TreeGrafter"/>
</dbReference>